<dbReference type="PANTHER" id="PTHR21092">
    <property type="entry name" value="NICASTRIN"/>
    <property type="match status" value="1"/>
</dbReference>
<dbReference type="CTD" id="42964"/>
<dbReference type="Gene3D" id="3.40.630.10">
    <property type="entry name" value="Zn peptidases"/>
    <property type="match status" value="1"/>
</dbReference>
<reference evidence="14" key="1">
    <citation type="submission" date="2025-08" db="UniProtKB">
        <authorList>
            <consortium name="RefSeq"/>
        </authorList>
    </citation>
    <scope>IDENTIFICATION</scope>
    <source>
        <tissue evidence="14">Whole organism</tissue>
    </source>
</reference>
<comment type="similarity">
    <text evidence="2">Belongs to the nicastrin family.</text>
</comment>
<dbReference type="KEGG" id="foc:113208912"/>
<keyword evidence="4 10" id="KW-0812">Transmembrane</keyword>
<accession>A0A6J1SRI5</accession>
<feature type="domain" description="Nicastrin small lobe" evidence="12">
    <location>
        <begin position="40"/>
        <end position="214"/>
    </location>
</feature>
<dbReference type="Pfam" id="PF18266">
    <property type="entry name" value="Ncstrn_small"/>
    <property type="match status" value="1"/>
</dbReference>
<organism evidence="13 14">
    <name type="scientific">Frankliniella occidentalis</name>
    <name type="common">Western flower thrips</name>
    <name type="synonym">Euthrips occidentalis</name>
    <dbReference type="NCBI Taxonomy" id="133901"/>
    <lineage>
        <taxon>Eukaryota</taxon>
        <taxon>Metazoa</taxon>
        <taxon>Ecdysozoa</taxon>
        <taxon>Arthropoda</taxon>
        <taxon>Hexapoda</taxon>
        <taxon>Insecta</taxon>
        <taxon>Pterygota</taxon>
        <taxon>Neoptera</taxon>
        <taxon>Paraneoptera</taxon>
        <taxon>Thysanoptera</taxon>
        <taxon>Terebrantia</taxon>
        <taxon>Thripoidea</taxon>
        <taxon>Thripidae</taxon>
        <taxon>Frankliniella</taxon>
    </lineage>
</organism>
<dbReference type="GO" id="GO:0016485">
    <property type="term" value="P:protein processing"/>
    <property type="evidence" value="ECO:0007669"/>
    <property type="project" value="InterPro"/>
</dbReference>
<keyword evidence="6" id="KW-0914">Notch signaling pathway</keyword>
<evidence type="ECO:0000256" key="8">
    <source>
        <dbReference type="ARBA" id="ARBA00023136"/>
    </source>
</evidence>
<dbReference type="PANTHER" id="PTHR21092:SF0">
    <property type="entry name" value="NICASTRIN"/>
    <property type="match status" value="1"/>
</dbReference>
<dbReference type="RefSeq" id="XP_026281950.1">
    <property type="nucleotide sequence ID" value="XM_026426165.2"/>
</dbReference>
<feature type="signal peptide" evidence="11">
    <location>
        <begin position="1"/>
        <end position="24"/>
    </location>
</feature>
<keyword evidence="8 10" id="KW-0472">Membrane</keyword>
<dbReference type="AlphaFoldDB" id="A0A6J1SRI5"/>
<dbReference type="GeneID" id="113208912"/>
<name>A0A6J1SRI5_FRAOC</name>
<dbReference type="GO" id="GO:0005886">
    <property type="term" value="C:plasma membrane"/>
    <property type="evidence" value="ECO:0007669"/>
    <property type="project" value="UniProtKB-ARBA"/>
</dbReference>
<evidence type="ECO:0000256" key="3">
    <source>
        <dbReference type="ARBA" id="ARBA00015303"/>
    </source>
</evidence>
<comment type="subcellular location">
    <subcellularLocation>
        <location evidence="1">Membrane</location>
        <topology evidence="1">Single-pass type I membrane protein</topology>
    </subcellularLocation>
</comment>
<evidence type="ECO:0000256" key="11">
    <source>
        <dbReference type="SAM" id="SignalP"/>
    </source>
</evidence>
<evidence type="ECO:0000256" key="9">
    <source>
        <dbReference type="ARBA" id="ARBA00023180"/>
    </source>
</evidence>
<evidence type="ECO:0000256" key="6">
    <source>
        <dbReference type="ARBA" id="ARBA00022976"/>
    </source>
</evidence>
<dbReference type="InterPro" id="IPR008710">
    <property type="entry name" value="Nicastrin"/>
</dbReference>
<keyword evidence="7 10" id="KW-1133">Transmembrane helix</keyword>
<gene>
    <name evidence="14" type="primary">LOC113208912</name>
</gene>
<dbReference type="InterPro" id="IPR041084">
    <property type="entry name" value="Ncstrn_small"/>
</dbReference>
<feature type="transmembrane region" description="Helical" evidence="10">
    <location>
        <begin position="662"/>
        <end position="682"/>
    </location>
</feature>
<evidence type="ECO:0000313" key="14">
    <source>
        <dbReference type="RefSeq" id="XP_026281950.1"/>
    </source>
</evidence>
<dbReference type="Pfam" id="PF05450">
    <property type="entry name" value="Nicastrin"/>
    <property type="match status" value="1"/>
</dbReference>
<keyword evidence="13" id="KW-1185">Reference proteome</keyword>
<dbReference type="OrthoDB" id="755951at2759"/>
<evidence type="ECO:0000256" key="7">
    <source>
        <dbReference type="ARBA" id="ARBA00022989"/>
    </source>
</evidence>
<evidence type="ECO:0000313" key="13">
    <source>
        <dbReference type="Proteomes" id="UP000504606"/>
    </source>
</evidence>
<evidence type="ECO:0000256" key="5">
    <source>
        <dbReference type="ARBA" id="ARBA00022729"/>
    </source>
</evidence>
<evidence type="ECO:0000256" key="1">
    <source>
        <dbReference type="ARBA" id="ARBA00004479"/>
    </source>
</evidence>
<evidence type="ECO:0000259" key="12">
    <source>
        <dbReference type="Pfam" id="PF18266"/>
    </source>
</evidence>
<dbReference type="SUPFAM" id="SSF53187">
    <property type="entry name" value="Zn-dependent exopeptidases"/>
    <property type="match status" value="1"/>
</dbReference>
<dbReference type="GO" id="GO:0007219">
    <property type="term" value="P:Notch signaling pathway"/>
    <property type="evidence" value="ECO:0007669"/>
    <property type="project" value="UniProtKB-KW"/>
</dbReference>
<dbReference type="Proteomes" id="UP000504606">
    <property type="component" value="Unplaced"/>
</dbReference>
<protein>
    <recommendedName>
        <fullName evidence="3">Nicastrin</fullName>
    </recommendedName>
</protein>
<evidence type="ECO:0000256" key="2">
    <source>
        <dbReference type="ARBA" id="ARBA00007717"/>
    </source>
</evidence>
<evidence type="ECO:0000256" key="10">
    <source>
        <dbReference type="SAM" id="Phobius"/>
    </source>
</evidence>
<proteinExistence type="inferred from homology"/>
<feature type="chain" id="PRO_5027091104" description="Nicastrin" evidence="11">
    <location>
        <begin position="25"/>
        <end position="714"/>
    </location>
</feature>
<keyword evidence="9" id="KW-0325">Glycoprotein</keyword>
<sequence>MYSQYISVLIFIFSSLLSNCNVNSQRLKESMYENIDGSYACFRRLNGTHQFGCTSARSGNVGVVHIIENQSDVDWLVKDALAPPYVAVVQPAMFSKSLLLSLQTSEKVNGVAVINNGFVERPESFTHEDSCPNRYSGLSLRLGQTCGIQEQSVWNPSGTSILLMDWKFPIFYVTDQSQIDHLYNCYRKHNVVTHPADQLDRALCALELRSHMFASGNSKKCIQRNSYKTLFSQMSFCDPLGGRNVWQTLLPRSTKKEFSLRTEKQMDSNGSIAVLAARMDSNSMFDGLVPASVGAVTSIVTLIATAELLQKMISQSDSYENNVLFLLLSGESYDYIGSSRIVYDMKQGIFPVIPDPSVAQPPPIGLHHIGPFIELSQLSRPKPGESLHVHRLNASTETNKLISNLQRYGKHWDILFKDLPPSKNLPPASLQTFLAEKPDIPGIILTEHPMQYTNRYYHSVFDDINNLNFKYANGSQVPDDSIQSFLTNLTNTLANSLFEHVSGKPYPGAALADPALVDELLYCYLEQSNCSLFQSAGNSISPAKPLSYYVGVSHVPTPVPVLSGSALALLTGSPTSYNETYCHNNVSTDQVYQYIWASSKWNDSASPKVCLQTTMNFSAAVSPAFVIEGYDMTSGQYSTWTESVWPELTAKLFIKPSFRQEVMTLSLGITVLVLSFAGVLFIKVRKEILFSPGASTEDERAPLIATQAVGQVLC</sequence>
<dbReference type="GO" id="GO:0007220">
    <property type="term" value="P:Notch receptor processing"/>
    <property type="evidence" value="ECO:0007669"/>
    <property type="project" value="TreeGrafter"/>
</dbReference>
<keyword evidence="5 11" id="KW-0732">Signal</keyword>
<evidence type="ECO:0000256" key="4">
    <source>
        <dbReference type="ARBA" id="ARBA00022692"/>
    </source>
</evidence>